<dbReference type="EMBL" id="AZEY01000029">
    <property type="protein sequence ID" value="KRL67725.1"/>
    <property type="molecule type" value="Genomic_DNA"/>
</dbReference>
<evidence type="ECO:0000313" key="3">
    <source>
        <dbReference type="Proteomes" id="UP000052013"/>
    </source>
</evidence>
<feature type="chain" id="PRO_5039448617" description="D-alanyl-D-alanine carboxypeptidase" evidence="1">
    <location>
        <begin position="28"/>
        <end position="247"/>
    </location>
</feature>
<reference evidence="2 3" key="1">
    <citation type="journal article" date="2015" name="Genome Announc.">
        <title>Expanding the biotechnology potential of lactobacilli through comparative genomics of 213 strains and associated genera.</title>
        <authorList>
            <person name="Sun Z."/>
            <person name="Harris H.M."/>
            <person name="McCann A."/>
            <person name="Guo C."/>
            <person name="Argimon S."/>
            <person name="Zhang W."/>
            <person name="Yang X."/>
            <person name="Jeffery I.B."/>
            <person name="Cooney J.C."/>
            <person name="Kagawa T.F."/>
            <person name="Liu W."/>
            <person name="Song Y."/>
            <person name="Salvetti E."/>
            <person name="Wrobel A."/>
            <person name="Rasinkangas P."/>
            <person name="Parkhill J."/>
            <person name="Rea M.C."/>
            <person name="O'Sullivan O."/>
            <person name="Ritari J."/>
            <person name="Douillard F.P."/>
            <person name="Paul Ross R."/>
            <person name="Yang R."/>
            <person name="Briner A.E."/>
            <person name="Felis G.E."/>
            <person name="de Vos W.M."/>
            <person name="Barrangou R."/>
            <person name="Klaenhammer T.R."/>
            <person name="Caufield P.W."/>
            <person name="Cui Y."/>
            <person name="Zhang H."/>
            <person name="O'Toole P.W."/>
        </authorList>
    </citation>
    <scope>NUCLEOTIDE SEQUENCE [LARGE SCALE GENOMIC DNA]</scope>
    <source>
        <strain evidence="2 3">DSM 14421</strain>
    </source>
</reference>
<evidence type="ECO:0000256" key="1">
    <source>
        <dbReference type="SAM" id="SignalP"/>
    </source>
</evidence>
<proteinExistence type="predicted"/>
<comment type="caution">
    <text evidence="2">The sequence shown here is derived from an EMBL/GenBank/DDBJ whole genome shotgun (WGS) entry which is preliminary data.</text>
</comment>
<sequence>MMKKVSKLIVSGLVAVTFGGAVLSSNASDVSAKVRSAKVLGYNGLSKTAYNVNGGYLYSNAKLTKKVHNAKSFLNTTFYATKSATVKRTNGSRATYYYIANGSKSVRGWIWQGNLSKAKSYAKQKADIKAMMAIVRTMNPSSQDDILADFKDMSPKEAYSAGEYQSNDLSAVVGDIGQAAWQDDAAPSDIQAVGQAYNLFNGRFSSMTNSKLATLYDRFKQAQDTDGAPDAAHNLADTLADAVATLQ</sequence>
<evidence type="ECO:0000313" key="2">
    <source>
        <dbReference type="EMBL" id="KRL67725.1"/>
    </source>
</evidence>
<protein>
    <recommendedName>
        <fullName evidence="4">D-alanyl-D-alanine carboxypeptidase</fullName>
    </recommendedName>
</protein>
<feature type="signal peptide" evidence="1">
    <location>
        <begin position="1"/>
        <end position="27"/>
    </location>
</feature>
<gene>
    <name evidence="2" type="ORF">FC85_GL002581</name>
</gene>
<evidence type="ECO:0008006" key="4">
    <source>
        <dbReference type="Google" id="ProtNLM"/>
    </source>
</evidence>
<dbReference type="AlphaFoldDB" id="A0A0R1SED5"/>
<accession>A0A0R1SED5</accession>
<dbReference type="STRING" id="1423739.FC85_GL002581"/>
<dbReference type="Proteomes" id="UP000052013">
    <property type="component" value="Unassembled WGS sequence"/>
</dbReference>
<keyword evidence="1" id="KW-0732">Signal</keyword>
<dbReference type="PATRIC" id="fig|1423739.3.peg.2679"/>
<organism evidence="2 3">
    <name type="scientific">Lentilactobacillus diolivorans DSM 14421</name>
    <dbReference type="NCBI Taxonomy" id="1423739"/>
    <lineage>
        <taxon>Bacteria</taxon>
        <taxon>Bacillati</taxon>
        <taxon>Bacillota</taxon>
        <taxon>Bacilli</taxon>
        <taxon>Lactobacillales</taxon>
        <taxon>Lactobacillaceae</taxon>
        <taxon>Lentilactobacillus</taxon>
    </lineage>
</organism>
<name>A0A0R1SED5_9LACO</name>